<organism evidence="1 2">
    <name type="scientific">Rubus argutus</name>
    <name type="common">Southern blackberry</name>
    <dbReference type="NCBI Taxonomy" id="59490"/>
    <lineage>
        <taxon>Eukaryota</taxon>
        <taxon>Viridiplantae</taxon>
        <taxon>Streptophyta</taxon>
        <taxon>Embryophyta</taxon>
        <taxon>Tracheophyta</taxon>
        <taxon>Spermatophyta</taxon>
        <taxon>Magnoliopsida</taxon>
        <taxon>eudicotyledons</taxon>
        <taxon>Gunneridae</taxon>
        <taxon>Pentapetalae</taxon>
        <taxon>rosids</taxon>
        <taxon>fabids</taxon>
        <taxon>Rosales</taxon>
        <taxon>Rosaceae</taxon>
        <taxon>Rosoideae</taxon>
        <taxon>Rosoideae incertae sedis</taxon>
        <taxon>Rubus</taxon>
    </lineage>
</organism>
<keyword evidence="2" id="KW-1185">Reference proteome</keyword>
<comment type="caution">
    <text evidence="1">The sequence shown here is derived from an EMBL/GenBank/DDBJ whole genome shotgun (WGS) entry which is preliminary data.</text>
</comment>
<gene>
    <name evidence="1" type="ORF">M0R45_035149</name>
</gene>
<protein>
    <submittedName>
        <fullName evidence="1">Uncharacterized protein</fullName>
    </submittedName>
</protein>
<evidence type="ECO:0000313" key="2">
    <source>
        <dbReference type="Proteomes" id="UP001457282"/>
    </source>
</evidence>
<dbReference type="PANTHER" id="PTHR10775:SF182">
    <property type="entry name" value="TRANSPOSON, EN_SPM-LIKE, TRANSPOSASE-ASSOCIATED DOMAIN PROTEIN-RELATED"/>
    <property type="match status" value="1"/>
</dbReference>
<dbReference type="InterPro" id="IPR004242">
    <property type="entry name" value="Transposase_21"/>
</dbReference>
<proteinExistence type="predicted"/>
<evidence type="ECO:0000313" key="1">
    <source>
        <dbReference type="EMBL" id="KAK9911228.1"/>
    </source>
</evidence>
<dbReference type="AlphaFoldDB" id="A0AAW1VWG4"/>
<dbReference type="EMBL" id="JBEDUW010000007">
    <property type="protein sequence ID" value="KAK9911228.1"/>
    <property type="molecule type" value="Genomic_DNA"/>
</dbReference>
<dbReference type="Pfam" id="PF02992">
    <property type="entry name" value="Transposase_21"/>
    <property type="match status" value="1"/>
</dbReference>
<accession>A0AAW1VWG4</accession>
<reference evidence="1 2" key="1">
    <citation type="journal article" date="2023" name="G3 (Bethesda)">
        <title>A chromosome-length genome assembly and annotation of blackberry (Rubus argutus, cv. 'Hillquist').</title>
        <authorList>
            <person name="Bruna T."/>
            <person name="Aryal R."/>
            <person name="Dudchenko O."/>
            <person name="Sargent D.J."/>
            <person name="Mead D."/>
            <person name="Buti M."/>
            <person name="Cavallini A."/>
            <person name="Hytonen T."/>
            <person name="Andres J."/>
            <person name="Pham M."/>
            <person name="Weisz D."/>
            <person name="Mascagni F."/>
            <person name="Usai G."/>
            <person name="Natali L."/>
            <person name="Bassil N."/>
            <person name="Fernandez G.E."/>
            <person name="Lomsadze A."/>
            <person name="Armour M."/>
            <person name="Olukolu B."/>
            <person name="Poorten T."/>
            <person name="Britton C."/>
            <person name="Davik J."/>
            <person name="Ashrafi H."/>
            <person name="Aiden E.L."/>
            <person name="Borodovsky M."/>
            <person name="Worthington M."/>
        </authorList>
    </citation>
    <scope>NUCLEOTIDE SEQUENCE [LARGE SCALE GENOMIC DNA]</scope>
    <source>
        <strain evidence="1">PI 553951</strain>
    </source>
</reference>
<dbReference type="PANTHER" id="PTHR10775">
    <property type="entry name" value="OS08G0208400 PROTEIN"/>
    <property type="match status" value="1"/>
</dbReference>
<sequence>MSSKTAKLMRWHAEERKDDGVLRHPADSMAWKDFDVKNNEFANEIRNVRLGLASDGFNPFRTMNIVHSTWPGDSVSI</sequence>
<name>A0AAW1VWG4_RUBAR</name>
<dbReference type="Proteomes" id="UP001457282">
    <property type="component" value="Unassembled WGS sequence"/>
</dbReference>